<name>A0ABS6HXU3_MYCGD</name>
<keyword evidence="2" id="KW-1185">Reference proteome</keyword>
<reference evidence="1 2" key="1">
    <citation type="submission" date="2021-05" db="EMBL/GenBank/DDBJ databases">
        <title>Draft Genome Sequences of Clinical Respiratory Isolates of Mycobacterium goodii Recovered in Ireland.</title>
        <authorList>
            <person name="Flanagan P.R."/>
            <person name="Mok S."/>
            <person name="Roycroft E."/>
            <person name="Rogers T.R."/>
            <person name="Fitzgibbon M."/>
        </authorList>
    </citation>
    <scope>NUCLEOTIDE SEQUENCE [LARGE SCALE GENOMIC DNA]</scope>
    <source>
        <strain evidence="1 2">14IE55</strain>
    </source>
</reference>
<dbReference type="Proteomes" id="UP000696413">
    <property type="component" value="Unassembled WGS sequence"/>
</dbReference>
<evidence type="ECO:0000313" key="1">
    <source>
        <dbReference type="EMBL" id="MBU8827481.1"/>
    </source>
</evidence>
<proteinExistence type="predicted"/>
<dbReference type="EMBL" id="JAHBOM010000044">
    <property type="protein sequence ID" value="MBU8827481.1"/>
    <property type="molecule type" value="Genomic_DNA"/>
</dbReference>
<sequence length="52" mass="5489">MPAAAAIAVGASQPVGQRWFHNAGGMPPFDLTPLSGRYLSFGEREEMGLAPM</sequence>
<protein>
    <submittedName>
        <fullName evidence="1">Uncharacterized protein</fullName>
    </submittedName>
</protein>
<accession>A0ABS6HXU3</accession>
<organism evidence="1 2">
    <name type="scientific">Mycolicibacterium goodii</name>
    <name type="common">Mycobacterium goodii</name>
    <dbReference type="NCBI Taxonomy" id="134601"/>
    <lineage>
        <taxon>Bacteria</taxon>
        <taxon>Bacillati</taxon>
        <taxon>Actinomycetota</taxon>
        <taxon>Actinomycetes</taxon>
        <taxon>Mycobacteriales</taxon>
        <taxon>Mycobacteriaceae</taxon>
        <taxon>Mycolicibacterium</taxon>
    </lineage>
</organism>
<comment type="caution">
    <text evidence="1">The sequence shown here is derived from an EMBL/GenBank/DDBJ whole genome shotgun (WGS) entry which is preliminary data.</text>
</comment>
<gene>
    <name evidence="1" type="ORF">KL859_31990</name>
</gene>
<evidence type="ECO:0000313" key="2">
    <source>
        <dbReference type="Proteomes" id="UP000696413"/>
    </source>
</evidence>